<dbReference type="Gene3D" id="3.40.50.2000">
    <property type="entry name" value="Glycogen Phosphorylase B"/>
    <property type="match status" value="2"/>
</dbReference>
<dbReference type="PROSITE" id="PS00375">
    <property type="entry name" value="UDPGT"/>
    <property type="match status" value="1"/>
</dbReference>
<dbReference type="EMBL" id="CAJGYO010000010">
    <property type="protein sequence ID" value="CAD6255374.1"/>
    <property type="molecule type" value="Genomic_DNA"/>
</dbReference>
<sequence>MDAASPPPLRIVIFPWLAFGHMLPYLELAERLATRGHRVFFVSTPRNISRLRPVAPGLARRLIDFVALPFPRLHGLPDGTEATSDVPAGKLDLFYKAFDGLAAPFSAFLDVACAADADHDHNKVDLLMVDSFHYWAAAAAAEHDVPCVLSLIFSATTLAQFGVPRVSLPPVAADAMPPSIPQRFALTFEKCKLVACRSCVELEPESMALLSSIFGKPVIPFGLLPPSLPIPVEGHRGVNGDNGKTALPLCWLDSQKPKSAVFVALGSEPPITVEQLHELALGLELAGAPFLWALKGPTGISEADDILPPGFVERTRGRGLVAMGWVPQLDVLVHGAVGAFLTHCGWSSVVEGLVFGQPMIMLPFLDEQGINARLMETKQVGVQVPRFGEDRSFSREGVARSIGAVMSEEEGGRVLAANAKKMQKIVVGDEKCQERYMDDFIRFIRTHKD</sequence>
<dbReference type="PANTHER" id="PTHR48049">
    <property type="entry name" value="GLYCOSYLTRANSFERASE"/>
    <property type="match status" value="1"/>
</dbReference>
<dbReference type="OrthoDB" id="5835829at2759"/>
<dbReference type="AlphaFoldDB" id="A0A811QHN8"/>
<reference evidence="5" key="1">
    <citation type="submission" date="2020-10" db="EMBL/GenBank/DDBJ databases">
        <authorList>
            <person name="Han B."/>
            <person name="Lu T."/>
            <person name="Zhao Q."/>
            <person name="Huang X."/>
            <person name="Zhao Y."/>
        </authorList>
    </citation>
    <scope>NUCLEOTIDE SEQUENCE</scope>
</reference>
<evidence type="ECO:0000313" key="6">
    <source>
        <dbReference type="Proteomes" id="UP000604825"/>
    </source>
</evidence>
<evidence type="ECO:0000256" key="1">
    <source>
        <dbReference type="ARBA" id="ARBA00009995"/>
    </source>
</evidence>
<comment type="caution">
    <text evidence="5">The sequence shown here is derived from an EMBL/GenBank/DDBJ whole genome shotgun (WGS) entry which is preliminary data.</text>
</comment>
<evidence type="ECO:0000256" key="2">
    <source>
        <dbReference type="ARBA" id="ARBA00022679"/>
    </source>
</evidence>
<keyword evidence="3" id="KW-0328">Glycosyltransferase</keyword>
<gene>
    <name evidence="5" type="ORF">NCGR_LOCUS38922</name>
</gene>
<keyword evidence="6" id="KW-1185">Reference proteome</keyword>
<dbReference type="CDD" id="cd03784">
    <property type="entry name" value="GT1_Gtf-like"/>
    <property type="match status" value="1"/>
</dbReference>
<evidence type="ECO:0000256" key="3">
    <source>
        <dbReference type="RuleBase" id="RU003718"/>
    </source>
</evidence>
<dbReference type="PANTHER" id="PTHR48049:SF60">
    <property type="entry name" value="UDP-GLYCOSYLTRANSFERASE 91B1"/>
    <property type="match status" value="1"/>
</dbReference>
<keyword evidence="2 3" id="KW-0808">Transferase</keyword>
<comment type="similarity">
    <text evidence="1 3">Belongs to the UDP-glycosyltransferase family.</text>
</comment>
<name>A0A811QHN8_9POAL</name>
<dbReference type="InterPro" id="IPR002213">
    <property type="entry name" value="UDP_glucos_trans"/>
</dbReference>
<proteinExistence type="inferred from homology"/>
<evidence type="ECO:0000256" key="4">
    <source>
        <dbReference type="RuleBase" id="RU362057"/>
    </source>
</evidence>
<dbReference type="Proteomes" id="UP000604825">
    <property type="component" value="Unassembled WGS sequence"/>
</dbReference>
<dbReference type="GO" id="GO:0035251">
    <property type="term" value="F:UDP-glucosyltransferase activity"/>
    <property type="evidence" value="ECO:0007669"/>
    <property type="project" value="InterPro"/>
</dbReference>
<organism evidence="5 6">
    <name type="scientific">Miscanthus lutarioriparius</name>
    <dbReference type="NCBI Taxonomy" id="422564"/>
    <lineage>
        <taxon>Eukaryota</taxon>
        <taxon>Viridiplantae</taxon>
        <taxon>Streptophyta</taxon>
        <taxon>Embryophyta</taxon>
        <taxon>Tracheophyta</taxon>
        <taxon>Spermatophyta</taxon>
        <taxon>Magnoliopsida</taxon>
        <taxon>Liliopsida</taxon>
        <taxon>Poales</taxon>
        <taxon>Poaceae</taxon>
        <taxon>PACMAD clade</taxon>
        <taxon>Panicoideae</taxon>
        <taxon>Andropogonodae</taxon>
        <taxon>Andropogoneae</taxon>
        <taxon>Saccharinae</taxon>
        <taxon>Miscanthus</taxon>
    </lineage>
</organism>
<protein>
    <recommendedName>
        <fullName evidence="4">Glycosyltransferase</fullName>
        <ecNumber evidence="4">2.4.1.-</ecNumber>
    </recommendedName>
</protein>
<dbReference type="FunFam" id="3.40.50.2000:FF:000037">
    <property type="entry name" value="Glycosyltransferase"/>
    <property type="match status" value="1"/>
</dbReference>
<accession>A0A811QHN8</accession>
<evidence type="ECO:0000313" key="5">
    <source>
        <dbReference type="EMBL" id="CAD6255374.1"/>
    </source>
</evidence>
<dbReference type="Pfam" id="PF00201">
    <property type="entry name" value="UDPGT"/>
    <property type="match status" value="1"/>
</dbReference>
<dbReference type="InterPro" id="IPR035595">
    <property type="entry name" value="UDP_glycos_trans_CS"/>
</dbReference>
<dbReference type="InterPro" id="IPR050481">
    <property type="entry name" value="UDP-glycosyltransf_plant"/>
</dbReference>
<dbReference type="EC" id="2.4.1.-" evidence="4"/>
<dbReference type="SUPFAM" id="SSF53756">
    <property type="entry name" value="UDP-Glycosyltransferase/glycogen phosphorylase"/>
    <property type="match status" value="1"/>
</dbReference>